<gene>
    <name evidence="2" type="ORF">GCM10023165_29810</name>
</gene>
<evidence type="ECO:0000256" key="1">
    <source>
        <dbReference type="ARBA" id="ARBA00006479"/>
    </source>
</evidence>
<dbReference type="Gene3D" id="3.30.420.40">
    <property type="match status" value="2"/>
</dbReference>
<dbReference type="InterPro" id="IPR000600">
    <property type="entry name" value="ROK"/>
</dbReference>
<evidence type="ECO:0000313" key="2">
    <source>
        <dbReference type="EMBL" id="GAA4345624.1"/>
    </source>
</evidence>
<dbReference type="InterPro" id="IPR036388">
    <property type="entry name" value="WH-like_DNA-bd_sf"/>
</dbReference>
<dbReference type="RefSeq" id="WP_345538801.1">
    <property type="nucleotide sequence ID" value="NZ_BAABGJ010000027.1"/>
</dbReference>
<reference evidence="3" key="1">
    <citation type="journal article" date="2019" name="Int. J. Syst. Evol. Microbiol.">
        <title>The Global Catalogue of Microorganisms (GCM) 10K type strain sequencing project: providing services to taxonomists for standard genome sequencing and annotation.</title>
        <authorList>
            <consortium name="The Broad Institute Genomics Platform"/>
            <consortium name="The Broad Institute Genome Sequencing Center for Infectious Disease"/>
            <person name="Wu L."/>
            <person name="Ma J."/>
        </authorList>
    </citation>
    <scope>NUCLEOTIDE SEQUENCE [LARGE SCALE GENOMIC DNA]</scope>
    <source>
        <strain evidence="3">JCM 17804</strain>
    </source>
</reference>
<organism evidence="2 3">
    <name type="scientific">Variovorax defluvii</name>
    <dbReference type="NCBI Taxonomy" id="913761"/>
    <lineage>
        <taxon>Bacteria</taxon>
        <taxon>Pseudomonadati</taxon>
        <taxon>Pseudomonadota</taxon>
        <taxon>Betaproteobacteria</taxon>
        <taxon>Burkholderiales</taxon>
        <taxon>Comamonadaceae</taxon>
        <taxon>Variovorax</taxon>
    </lineage>
</organism>
<sequence>MRPRHPGRGTNSINLRLYNERSLLQRLRRAGEASKADLARWAELTNTAVGSIVQSLEESRLIEPAGRRQEGQRGQPAGLYRINPEGAFGIGVRVDRASIETVLLDLGGKILAREAHGLPLPHPDEALLLVRKGVGRMLDVLDGAQRRRLMGVGLAQPYDLGSWLRELDLKADFRIWNGVDFGTMLSQAVQQPVFKENDGNAAAIAELFFGVGREESDFLYVFIGAALGAGAVVGGESLRGSTGNAADLGLVPVPPSALASAPPSQRRWDILLSRASLNSLTRHLRHHGVMVRNHDDLESCIEAGRPEVREWLDDCVDALVPSLRAALAVLDLPAVVIDCDIDSGLIDELIRRVDAGLRQIAPEARQTPRLVRGSFRANAGAVGAASLPMFFSFSPRADVLRGQPTAAFSHTAKETLHA</sequence>
<dbReference type="Proteomes" id="UP001500975">
    <property type="component" value="Unassembled WGS sequence"/>
</dbReference>
<dbReference type="PANTHER" id="PTHR18964:SF149">
    <property type="entry name" value="BIFUNCTIONAL UDP-N-ACETYLGLUCOSAMINE 2-EPIMERASE_N-ACETYLMANNOSAMINE KINASE"/>
    <property type="match status" value="1"/>
</dbReference>
<comment type="similarity">
    <text evidence="1">Belongs to the ROK (NagC/XylR) family.</text>
</comment>
<proteinExistence type="inferred from homology"/>
<dbReference type="InterPro" id="IPR043129">
    <property type="entry name" value="ATPase_NBD"/>
</dbReference>
<dbReference type="SUPFAM" id="SSF46785">
    <property type="entry name" value="Winged helix' DNA-binding domain"/>
    <property type="match status" value="1"/>
</dbReference>
<dbReference type="SUPFAM" id="SSF53067">
    <property type="entry name" value="Actin-like ATPase domain"/>
    <property type="match status" value="1"/>
</dbReference>
<dbReference type="Pfam" id="PF00480">
    <property type="entry name" value="ROK"/>
    <property type="match status" value="1"/>
</dbReference>
<protein>
    <submittedName>
        <fullName evidence="2">ROK family protein</fullName>
    </submittedName>
</protein>
<dbReference type="Gene3D" id="1.10.10.10">
    <property type="entry name" value="Winged helix-like DNA-binding domain superfamily/Winged helix DNA-binding domain"/>
    <property type="match status" value="1"/>
</dbReference>
<dbReference type="EMBL" id="BAABGJ010000027">
    <property type="protein sequence ID" value="GAA4345624.1"/>
    <property type="molecule type" value="Genomic_DNA"/>
</dbReference>
<comment type="caution">
    <text evidence="2">The sequence shown here is derived from an EMBL/GenBank/DDBJ whole genome shotgun (WGS) entry which is preliminary data.</text>
</comment>
<dbReference type="PANTHER" id="PTHR18964">
    <property type="entry name" value="ROK (REPRESSOR, ORF, KINASE) FAMILY"/>
    <property type="match status" value="1"/>
</dbReference>
<dbReference type="CDD" id="cd23763">
    <property type="entry name" value="ASKHA_ATPase_ROK"/>
    <property type="match status" value="1"/>
</dbReference>
<keyword evidence="3" id="KW-1185">Reference proteome</keyword>
<name>A0ABP8HVZ4_9BURK</name>
<dbReference type="InterPro" id="IPR036390">
    <property type="entry name" value="WH_DNA-bd_sf"/>
</dbReference>
<evidence type="ECO:0000313" key="3">
    <source>
        <dbReference type="Proteomes" id="UP001500975"/>
    </source>
</evidence>
<accession>A0ABP8HVZ4</accession>